<dbReference type="GO" id="GO:0016787">
    <property type="term" value="F:hydrolase activity"/>
    <property type="evidence" value="ECO:0007669"/>
    <property type="project" value="UniProtKB-KW"/>
</dbReference>
<dbReference type="OrthoDB" id="9773047at2"/>
<feature type="domain" description="Beta-lactamase-related" evidence="2">
    <location>
        <begin position="85"/>
        <end position="370"/>
    </location>
</feature>
<sequence>MRSIKLCILLVCLPVALLAQDKKAFEWARAKPEDVGISSAKLDAFKKRLMAGGTHKLLIIKDDKIICQAFAKGWEDSVKTSGTSSLAKALISGMSLNAAIADGYIDPDAPACLYIPSWKKFDVKSKITIRQLDTHTSGLEDAEATDEEEQKLISQKKDRHMDLPGWKGAFWRQKPDPFTLSRDSAKVLFKPGTGSAYSNPGIAMLNYAVTKSLQKTSYKDIRDYLDKRIFSRVGIKKDTYSMGYNTTYKVDSLDLVAGWGGAAFTADAVARIGRLILKKGSWQGTQIIDSTVIKRALNVDATTMPALNSNLTNDDREPKTTAVLGWFTNHDGTFKSLPRDAFWGAGAGEQLLLVIPSLNIILVRMGETMNKGTTGEGYWEFIENNIFNPIADAVDEPPYPKSDFIVSAKFAPANEVIRMAEGGDCWPSTWGDDGLMYTAYGDGNGFKPQTDIKLSMGLAVVSGTPPNLTGANIRTQSADRVGQGPAGAKPSGMIMVDGKLYMWVRNVNNARLACSTDHSKTWTWADWKFDTSFGCPNFINYGKNNTGARDGYVYTYSVDDASAYKYADQMVLTRVKNTQIMDWKAYEFFAGYGNSGKPLWSIDIRRRKPVYVNPGKTYRSGMTFDAGLKRYLWCQVVPLSNDKEEQGPRFKGGLGIFESPNPWGPWKTVFYTREWDMGPGESGCLPVNWMSKDGRTIYYLFSGNDSFSVRKLTLQTKQ</sequence>
<reference evidence="3 4" key="1">
    <citation type="submission" date="2019-07" db="EMBL/GenBank/DDBJ databases">
        <authorList>
            <person name="Huq M.A."/>
        </authorList>
    </citation>
    <scope>NUCLEOTIDE SEQUENCE [LARGE SCALE GENOMIC DNA]</scope>
    <source>
        <strain evidence="3 4">MAH-19</strain>
    </source>
</reference>
<dbReference type="InterPro" id="IPR050789">
    <property type="entry name" value="Diverse_Enzym_Activities"/>
</dbReference>
<gene>
    <name evidence="3" type="ORF">FO440_15695</name>
</gene>
<evidence type="ECO:0000313" key="3">
    <source>
        <dbReference type="EMBL" id="TSJ39205.1"/>
    </source>
</evidence>
<dbReference type="PANTHER" id="PTHR43283">
    <property type="entry name" value="BETA-LACTAMASE-RELATED"/>
    <property type="match status" value="1"/>
</dbReference>
<feature type="signal peptide" evidence="1">
    <location>
        <begin position="1"/>
        <end position="19"/>
    </location>
</feature>
<dbReference type="Gene3D" id="3.40.710.10">
    <property type="entry name" value="DD-peptidase/beta-lactamase superfamily"/>
    <property type="match status" value="1"/>
</dbReference>
<name>A0A556MHA3_9SPHI</name>
<dbReference type="EMBL" id="VLPK01000003">
    <property type="protein sequence ID" value="TSJ39205.1"/>
    <property type="molecule type" value="Genomic_DNA"/>
</dbReference>
<keyword evidence="4" id="KW-1185">Reference proteome</keyword>
<dbReference type="AlphaFoldDB" id="A0A556MHA3"/>
<dbReference type="InterPro" id="IPR012338">
    <property type="entry name" value="Beta-lactam/transpept-like"/>
</dbReference>
<accession>A0A556MHA3</accession>
<keyword evidence="3" id="KW-0378">Hydrolase</keyword>
<comment type="caution">
    <text evidence="3">The sequence shown here is derived from an EMBL/GenBank/DDBJ whole genome shotgun (WGS) entry which is preliminary data.</text>
</comment>
<feature type="chain" id="PRO_5022204379" evidence="1">
    <location>
        <begin position="20"/>
        <end position="718"/>
    </location>
</feature>
<evidence type="ECO:0000313" key="4">
    <source>
        <dbReference type="Proteomes" id="UP000318733"/>
    </source>
</evidence>
<evidence type="ECO:0000259" key="2">
    <source>
        <dbReference type="Pfam" id="PF00144"/>
    </source>
</evidence>
<protein>
    <submittedName>
        <fullName evidence="3">Serine hydrolase</fullName>
    </submittedName>
</protein>
<evidence type="ECO:0000256" key="1">
    <source>
        <dbReference type="SAM" id="SignalP"/>
    </source>
</evidence>
<dbReference type="Pfam" id="PF00144">
    <property type="entry name" value="Beta-lactamase"/>
    <property type="match status" value="1"/>
</dbReference>
<organism evidence="3 4">
    <name type="scientific">Mucilaginibacter corticis</name>
    <dbReference type="NCBI Taxonomy" id="2597670"/>
    <lineage>
        <taxon>Bacteria</taxon>
        <taxon>Pseudomonadati</taxon>
        <taxon>Bacteroidota</taxon>
        <taxon>Sphingobacteriia</taxon>
        <taxon>Sphingobacteriales</taxon>
        <taxon>Sphingobacteriaceae</taxon>
        <taxon>Mucilaginibacter</taxon>
    </lineage>
</organism>
<keyword evidence="1" id="KW-0732">Signal</keyword>
<proteinExistence type="predicted"/>
<dbReference type="PANTHER" id="PTHR43283:SF7">
    <property type="entry name" value="BETA-LACTAMASE-RELATED DOMAIN-CONTAINING PROTEIN"/>
    <property type="match status" value="1"/>
</dbReference>
<dbReference type="SUPFAM" id="SSF56601">
    <property type="entry name" value="beta-lactamase/transpeptidase-like"/>
    <property type="match status" value="1"/>
</dbReference>
<dbReference type="Proteomes" id="UP000318733">
    <property type="component" value="Unassembled WGS sequence"/>
</dbReference>
<dbReference type="InterPro" id="IPR001466">
    <property type="entry name" value="Beta-lactam-related"/>
</dbReference>